<comment type="caution">
    <text evidence="1">The sequence shown here is derived from an EMBL/GenBank/DDBJ whole genome shotgun (WGS) entry which is preliminary data.</text>
</comment>
<dbReference type="Proteomes" id="UP001549257">
    <property type="component" value="Unassembled WGS sequence"/>
</dbReference>
<gene>
    <name evidence="1" type="ORF">ABIE21_000159</name>
</gene>
<accession>A0ABV2QHZ5</accession>
<organism evidence="1 2">
    <name type="scientific">Conyzicola nivalis</name>
    <dbReference type="NCBI Taxonomy" id="1477021"/>
    <lineage>
        <taxon>Bacteria</taxon>
        <taxon>Bacillati</taxon>
        <taxon>Actinomycetota</taxon>
        <taxon>Actinomycetes</taxon>
        <taxon>Micrococcales</taxon>
        <taxon>Microbacteriaceae</taxon>
        <taxon>Conyzicola</taxon>
    </lineage>
</organism>
<proteinExistence type="predicted"/>
<protein>
    <submittedName>
        <fullName evidence="1">Uncharacterized protein</fullName>
    </submittedName>
</protein>
<reference evidence="1 2" key="1">
    <citation type="submission" date="2024-06" db="EMBL/GenBank/DDBJ databases">
        <title>Sorghum-associated microbial communities from plants grown in Nebraska, USA.</title>
        <authorList>
            <person name="Schachtman D."/>
        </authorList>
    </citation>
    <scope>NUCLEOTIDE SEQUENCE [LARGE SCALE GENOMIC DNA]</scope>
    <source>
        <strain evidence="1 2">2857</strain>
    </source>
</reference>
<dbReference type="Pfam" id="PF16154">
    <property type="entry name" value="DUF4862"/>
    <property type="match status" value="1"/>
</dbReference>
<evidence type="ECO:0000313" key="2">
    <source>
        <dbReference type="Proteomes" id="UP001549257"/>
    </source>
</evidence>
<evidence type="ECO:0000313" key="1">
    <source>
        <dbReference type="EMBL" id="MET4580669.1"/>
    </source>
</evidence>
<dbReference type="InterPro" id="IPR032344">
    <property type="entry name" value="DUF4862"/>
</dbReference>
<name>A0ABV2QHZ5_9MICO</name>
<sequence length="327" mass="33397">MTRTPIQLGAYASLPREARSDARLNDAHLRAAMEATGCSGLEVPWASATFVADEASLVRLLEAGGSHVLTMVAATMEARADGRFGLASLDPDGRRAAVELVRGAHAATVAMSDRAGRRVVAAVEVQSAASVDISARDAHVAALAESLHEIAGWDWRGARVLLEHCDSALGVRPVKGFLPLDDELRALAALDPAAGVGVGVNWGRSVLETRETASAVDHVRRADALGLLGARAYSGVAATDNPLGRAWADNHVAAAGALAVGAGLGSSLLTAAEVESFATAARGGLTIVKVNAPPGADSRGSLAIVAESFALVRDAVERAAANSGLTV</sequence>
<dbReference type="EMBL" id="JBEPSJ010000001">
    <property type="protein sequence ID" value="MET4580669.1"/>
    <property type="molecule type" value="Genomic_DNA"/>
</dbReference>
<dbReference type="RefSeq" id="WP_354022885.1">
    <property type="nucleotide sequence ID" value="NZ_JBEPSJ010000001.1"/>
</dbReference>
<keyword evidence="2" id="KW-1185">Reference proteome</keyword>